<keyword evidence="3" id="KW-1185">Reference proteome</keyword>
<protein>
    <submittedName>
        <fullName evidence="2">Uncharacterized protein</fullName>
    </submittedName>
</protein>
<gene>
    <name evidence="2" type="ORF">D0Y65_032467</name>
</gene>
<dbReference type="SMR" id="A0A445IDC5"/>
<accession>A0A445IDC5</accession>
<dbReference type="Proteomes" id="UP000289340">
    <property type="component" value="Chromosome 11"/>
</dbReference>
<reference evidence="2 3" key="1">
    <citation type="submission" date="2018-09" db="EMBL/GenBank/DDBJ databases">
        <title>A high-quality reference genome of wild soybean provides a powerful tool to mine soybean genomes.</title>
        <authorList>
            <person name="Xie M."/>
            <person name="Chung C.Y.L."/>
            <person name="Li M.-W."/>
            <person name="Wong F.-L."/>
            <person name="Chan T.-F."/>
            <person name="Lam H.-M."/>
        </authorList>
    </citation>
    <scope>NUCLEOTIDE SEQUENCE [LARGE SCALE GENOMIC DNA]</scope>
    <source>
        <strain evidence="3">cv. W05</strain>
        <tissue evidence="2">Hypocotyl of etiolated seedlings</tissue>
    </source>
</reference>
<feature type="region of interest" description="Disordered" evidence="1">
    <location>
        <begin position="90"/>
        <end position="118"/>
    </location>
</feature>
<dbReference type="AlphaFoldDB" id="A0A445IDC5"/>
<dbReference type="EMBL" id="QZWG01000011">
    <property type="protein sequence ID" value="RZB84040.1"/>
    <property type="molecule type" value="Genomic_DNA"/>
</dbReference>
<sequence>MPKLYISPCSFNLRCKLQPNQQNRHTLHKYVPKCSKVNVKTQTIYAQKNNHKLDRDSNPHIVTPRARTRTIVIHSIFSTFFKLTEPAELASTGTTSSPLPLFPLPPADEPVSPDFGETPFVGEGSLAFESTKSSGTSTLST</sequence>
<evidence type="ECO:0000313" key="3">
    <source>
        <dbReference type="Proteomes" id="UP000289340"/>
    </source>
</evidence>
<proteinExistence type="predicted"/>
<evidence type="ECO:0000256" key="1">
    <source>
        <dbReference type="SAM" id="MobiDB-lite"/>
    </source>
</evidence>
<organism evidence="2 3">
    <name type="scientific">Glycine soja</name>
    <name type="common">Wild soybean</name>
    <dbReference type="NCBI Taxonomy" id="3848"/>
    <lineage>
        <taxon>Eukaryota</taxon>
        <taxon>Viridiplantae</taxon>
        <taxon>Streptophyta</taxon>
        <taxon>Embryophyta</taxon>
        <taxon>Tracheophyta</taxon>
        <taxon>Spermatophyta</taxon>
        <taxon>Magnoliopsida</taxon>
        <taxon>eudicotyledons</taxon>
        <taxon>Gunneridae</taxon>
        <taxon>Pentapetalae</taxon>
        <taxon>rosids</taxon>
        <taxon>fabids</taxon>
        <taxon>Fabales</taxon>
        <taxon>Fabaceae</taxon>
        <taxon>Papilionoideae</taxon>
        <taxon>50 kb inversion clade</taxon>
        <taxon>NPAAA clade</taxon>
        <taxon>indigoferoid/millettioid clade</taxon>
        <taxon>Phaseoleae</taxon>
        <taxon>Glycine</taxon>
        <taxon>Glycine subgen. Soja</taxon>
    </lineage>
</organism>
<comment type="caution">
    <text evidence="2">The sequence shown here is derived from an EMBL/GenBank/DDBJ whole genome shotgun (WGS) entry which is preliminary data.</text>
</comment>
<evidence type="ECO:0000313" key="2">
    <source>
        <dbReference type="EMBL" id="RZB84040.1"/>
    </source>
</evidence>
<name>A0A445IDC5_GLYSO</name>